<reference evidence="2" key="1">
    <citation type="submission" date="2018-06" db="EMBL/GenBank/DDBJ databases">
        <authorList>
            <person name="Zhirakovskaya E."/>
        </authorList>
    </citation>
    <scope>NUCLEOTIDE SEQUENCE</scope>
</reference>
<gene>
    <name evidence="2" type="ORF">MNBD_GAMMA09-1558</name>
</gene>
<organism evidence="2">
    <name type="scientific">hydrothermal vent metagenome</name>
    <dbReference type="NCBI Taxonomy" id="652676"/>
    <lineage>
        <taxon>unclassified sequences</taxon>
        <taxon>metagenomes</taxon>
        <taxon>ecological metagenomes</taxon>
    </lineage>
</organism>
<proteinExistence type="predicted"/>
<accession>A0A3B0XP95</accession>
<evidence type="ECO:0000256" key="1">
    <source>
        <dbReference type="SAM" id="Phobius"/>
    </source>
</evidence>
<evidence type="ECO:0000313" key="2">
    <source>
        <dbReference type="EMBL" id="VAW69371.1"/>
    </source>
</evidence>
<feature type="non-terminal residue" evidence="2">
    <location>
        <position position="1"/>
    </location>
</feature>
<name>A0A3B0XP95_9ZZZZ</name>
<feature type="transmembrane region" description="Helical" evidence="1">
    <location>
        <begin position="29"/>
        <end position="47"/>
    </location>
</feature>
<protein>
    <submittedName>
        <fullName evidence="2">Uncharacterized protein</fullName>
    </submittedName>
</protein>
<sequence>PLIIASGFLVVAAIFLLLMHYQWRTDRSSFYGTCIVLGGSLLVELIYRGISKRSFVLRELTLLKRSERNLKGELDKEIKRLRSHKI</sequence>
<dbReference type="AlphaFoldDB" id="A0A3B0XP95"/>
<feature type="transmembrane region" description="Helical" evidence="1">
    <location>
        <begin position="7"/>
        <end position="23"/>
    </location>
</feature>
<dbReference type="EMBL" id="UOFI01000153">
    <property type="protein sequence ID" value="VAW69371.1"/>
    <property type="molecule type" value="Genomic_DNA"/>
</dbReference>
<keyword evidence="1" id="KW-0472">Membrane</keyword>
<keyword evidence="1" id="KW-0812">Transmembrane</keyword>
<keyword evidence="1" id="KW-1133">Transmembrane helix</keyword>